<dbReference type="Proteomes" id="UP000002277">
    <property type="component" value="Chromosome 14"/>
</dbReference>
<comment type="similarity">
    <text evidence="2">Belongs to the HMGN family.</text>
</comment>
<evidence type="ECO:0000256" key="4">
    <source>
        <dbReference type="ARBA" id="ARBA00023242"/>
    </source>
</evidence>
<feature type="compositionally biased region" description="Basic and acidic residues" evidence="5">
    <location>
        <begin position="44"/>
        <end position="64"/>
    </location>
</feature>
<accession>A0A2I3S8H9</accession>
<evidence type="ECO:0000313" key="7">
    <source>
        <dbReference type="Proteomes" id="UP000002277"/>
    </source>
</evidence>
<protein>
    <submittedName>
        <fullName evidence="6">Uncharacterized protein</fullName>
    </submittedName>
</protein>
<dbReference type="GO" id="GO:0006325">
    <property type="term" value="P:chromatin organization"/>
    <property type="evidence" value="ECO:0000318"/>
    <property type="project" value="GO_Central"/>
</dbReference>
<reference evidence="6" key="3">
    <citation type="submission" date="2025-09" db="UniProtKB">
        <authorList>
            <consortium name="Ensembl"/>
        </authorList>
    </citation>
    <scope>IDENTIFICATION</scope>
</reference>
<evidence type="ECO:0000256" key="1">
    <source>
        <dbReference type="ARBA" id="ARBA00004123"/>
    </source>
</evidence>
<dbReference type="GeneTree" id="ENSGT00950000182802"/>
<dbReference type="Pfam" id="PF01101">
    <property type="entry name" value="HMG14_17"/>
    <property type="match status" value="1"/>
</dbReference>
<evidence type="ECO:0000256" key="2">
    <source>
        <dbReference type="ARBA" id="ARBA00007696"/>
    </source>
</evidence>
<dbReference type="PANTHER" id="PTHR23087">
    <property type="entry name" value="NONHISTONE CHROMOSOMAL PROTEIN HMG"/>
    <property type="match status" value="1"/>
</dbReference>
<dbReference type="PRINTS" id="PR00925">
    <property type="entry name" value="NONHISHMG17"/>
</dbReference>
<dbReference type="GO" id="GO:0000785">
    <property type="term" value="C:chromatin"/>
    <property type="evidence" value="ECO:0007669"/>
    <property type="project" value="InterPro"/>
</dbReference>
<dbReference type="SMART" id="SM00527">
    <property type="entry name" value="HMG17"/>
    <property type="match status" value="1"/>
</dbReference>
<evidence type="ECO:0000313" key="6">
    <source>
        <dbReference type="Ensembl" id="ENSPTRP00000073327.1"/>
    </source>
</evidence>
<dbReference type="InterPro" id="IPR000079">
    <property type="entry name" value="HMGN_fam"/>
</dbReference>
<keyword evidence="7" id="KW-1185">Reference proteome</keyword>
<feature type="region of interest" description="Disordered" evidence="5">
    <location>
        <begin position="1"/>
        <end position="114"/>
    </location>
</feature>
<reference evidence="6" key="2">
    <citation type="submission" date="2025-08" db="UniProtKB">
        <authorList>
            <consortium name="Ensembl"/>
        </authorList>
    </citation>
    <scope>IDENTIFICATION</scope>
</reference>
<reference evidence="6 7" key="1">
    <citation type="journal article" date="2005" name="Nature">
        <title>Initial sequence of the chimpanzee genome and comparison with the human genome.</title>
        <authorList>
            <consortium name="Chimpanzee sequencing and analysis consortium"/>
        </authorList>
    </citation>
    <scope>NUCLEOTIDE SEQUENCE [LARGE SCALE GENOMIC DNA]</scope>
</reference>
<dbReference type="OMA" id="ACAVPKR"/>
<dbReference type="AlphaFoldDB" id="A0A2I3S8H9"/>
<keyword evidence="3" id="KW-0238">DNA-binding</keyword>
<dbReference type="GO" id="GO:0005634">
    <property type="term" value="C:nucleus"/>
    <property type="evidence" value="ECO:0000318"/>
    <property type="project" value="GO_Central"/>
</dbReference>
<dbReference type="Bgee" id="ENSPTRG00000051437">
    <property type="expression patterns" value="Expressed in colon and 20 other cell types or tissues"/>
</dbReference>
<feature type="compositionally biased region" description="Basic and acidic residues" evidence="5">
    <location>
        <begin position="83"/>
        <end position="99"/>
    </location>
</feature>
<sequence length="114" mass="12281">CRSHALPRRPGSWEMPKGKVSSAEGAAKEKPKRRSVRLSVKPPAKVEAKLKNAAVKDKSSDKKVQTKGKKGAKGKQAEVANQETKEDLPAENGEMKTEESPASDEAGEKEAKSD</sequence>
<dbReference type="GO" id="GO:0031492">
    <property type="term" value="F:nucleosomal DNA binding"/>
    <property type="evidence" value="ECO:0007669"/>
    <property type="project" value="InterPro"/>
</dbReference>
<proteinExistence type="inferred from homology"/>
<comment type="subcellular location">
    <subcellularLocation>
        <location evidence="1">Nucleus</location>
    </subcellularLocation>
</comment>
<dbReference type="EMBL" id="AACZ04008464">
    <property type="status" value="NOT_ANNOTATED_CDS"/>
    <property type="molecule type" value="Genomic_DNA"/>
</dbReference>
<dbReference type="GO" id="GO:0003682">
    <property type="term" value="F:chromatin binding"/>
    <property type="evidence" value="ECO:0000318"/>
    <property type="project" value="GO_Central"/>
</dbReference>
<keyword evidence="4" id="KW-0539">Nucleus</keyword>
<name>A0A2I3S8H9_PANTR</name>
<dbReference type="InParanoid" id="A0A2I3S8H9"/>
<evidence type="ECO:0000256" key="3">
    <source>
        <dbReference type="ARBA" id="ARBA00023125"/>
    </source>
</evidence>
<evidence type="ECO:0000256" key="5">
    <source>
        <dbReference type="SAM" id="MobiDB-lite"/>
    </source>
</evidence>
<dbReference type="PANTHER" id="PTHR23087:SF22">
    <property type="entry name" value="HIGH MOBILITY GROUP NUCLEOSOME BINDING DOMAIN 1"/>
    <property type="match status" value="1"/>
</dbReference>
<organism evidence="6 7">
    <name type="scientific">Pan troglodytes</name>
    <name type="common">Chimpanzee</name>
    <dbReference type="NCBI Taxonomy" id="9598"/>
    <lineage>
        <taxon>Eukaryota</taxon>
        <taxon>Metazoa</taxon>
        <taxon>Chordata</taxon>
        <taxon>Craniata</taxon>
        <taxon>Vertebrata</taxon>
        <taxon>Euteleostomi</taxon>
        <taxon>Mammalia</taxon>
        <taxon>Eutheria</taxon>
        <taxon>Euarchontoglires</taxon>
        <taxon>Primates</taxon>
        <taxon>Haplorrhini</taxon>
        <taxon>Catarrhini</taxon>
        <taxon>Hominidae</taxon>
        <taxon>Pan</taxon>
    </lineage>
</organism>
<dbReference type="Ensembl" id="ENSPTRT00000109829.1">
    <property type="protein sequence ID" value="ENSPTRP00000073327.1"/>
    <property type="gene ID" value="ENSPTRG00000051437.1"/>
</dbReference>